<keyword evidence="2" id="KW-0488">Methylation</keyword>
<feature type="domain" description="HAMP" evidence="10">
    <location>
        <begin position="266"/>
        <end position="306"/>
    </location>
</feature>
<comment type="subcellular location">
    <subcellularLocation>
        <location evidence="1">Membrane</location>
    </subcellularLocation>
</comment>
<keyword evidence="3 5" id="KW-0807">Transducer</keyword>
<evidence type="ECO:0000256" key="8">
    <source>
        <dbReference type="SAM" id="Phobius"/>
    </source>
</evidence>
<proteinExistence type="inferred from homology"/>
<keyword evidence="8" id="KW-1133">Transmembrane helix</keyword>
<reference evidence="11 12" key="1">
    <citation type="journal article" date="2018" name="Environ. Microbiol.">
        <title>Genomes of ubiquitous marine and hypersaline Hydrogenovibrio, Thiomicrorhabdus and Thiomicrospira spp. encode a diversity of mechanisms to sustain chemolithoautotrophy in heterogeneous environments.</title>
        <authorList>
            <person name="Scott K.M."/>
            <person name="Williams J."/>
            <person name="Porter C.M.B."/>
            <person name="Russel S."/>
            <person name="Harmer T.L."/>
            <person name="Paul J.H."/>
            <person name="Antonen K.M."/>
            <person name="Bridges M.K."/>
            <person name="Camper G.J."/>
            <person name="Campla C.K."/>
            <person name="Casella L.G."/>
            <person name="Chase E."/>
            <person name="Conrad J.W."/>
            <person name="Cruz M.C."/>
            <person name="Dunlap D.S."/>
            <person name="Duran L."/>
            <person name="Fahsbender E.M."/>
            <person name="Goldsmith D.B."/>
            <person name="Keeley R.F."/>
            <person name="Kondoff M.R."/>
            <person name="Kussy B.I."/>
            <person name="Lane M.K."/>
            <person name="Lawler S."/>
            <person name="Leigh B.A."/>
            <person name="Lewis C."/>
            <person name="Lostal L.M."/>
            <person name="Marking D."/>
            <person name="Mancera P.A."/>
            <person name="McClenthan E.C."/>
            <person name="McIntyre E.A."/>
            <person name="Mine J.A."/>
            <person name="Modi S."/>
            <person name="Moore B.D."/>
            <person name="Morgan W.A."/>
            <person name="Nelson K.M."/>
            <person name="Nguyen K.N."/>
            <person name="Ogburn N."/>
            <person name="Parrino D.G."/>
            <person name="Pedapudi A.D."/>
            <person name="Pelham R.P."/>
            <person name="Preece A.M."/>
            <person name="Rampersad E.A."/>
            <person name="Richardson J.C."/>
            <person name="Rodgers C.M."/>
            <person name="Schaffer B.L."/>
            <person name="Sheridan N.E."/>
            <person name="Solone M.R."/>
            <person name="Staley Z.R."/>
            <person name="Tabuchi M."/>
            <person name="Waide R.J."/>
            <person name="Wanjugi P.W."/>
            <person name="Young S."/>
            <person name="Clum A."/>
            <person name="Daum C."/>
            <person name="Huntemann M."/>
            <person name="Ivanova N."/>
            <person name="Kyrpides N."/>
            <person name="Mikhailova N."/>
            <person name="Palaniappan K."/>
            <person name="Pillay M."/>
            <person name="Reddy T.B.K."/>
            <person name="Shapiro N."/>
            <person name="Stamatis D."/>
            <person name="Varghese N."/>
            <person name="Woyke T."/>
            <person name="Boden R."/>
            <person name="Freyermuth S.K."/>
            <person name="Kerfeld C.A."/>
        </authorList>
    </citation>
    <scope>NUCLEOTIDE SEQUENCE [LARGE SCALE GENOMIC DNA]</scope>
    <source>
        <strain evidence="11 12">JR-2</strain>
    </source>
</reference>
<dbReference type="InterPro" id="IPR051310">
    <property type="entry name" value="MCP_chemotaxis"/>
</dbReference>
<dbReference type="PANTHER" id="PTHR43531">
    <property type="entry name" value="PROTEIN ICFG"/>
    <property type="match status" value="1"/>
</dbReference>
<dbReference type="Proteomes" id="UP000285478">
    <property type="component" value="Chromosome"/>
</dbReference>
<feature type="domain" description="HAMP" evidence="10">
    <location>
        <begin position="208"/>
        <end position="261"/>
    </location>
</feature>
<dbReference type="Gene3D" id="6.10.340.10">
    <property type="match status" value="1"/>
</dbReference>
<evidence type="ECO:0000259" key="10">
    <source>
        <dbReference type="PROSITE" id="PS50885"/>
    </source>
</evidence>
<feature type="transmembrane region" description="Helical" evidence="8">
    <location>
        <begin position="186"/>
        <end position="207"/>
    </location>
</feature>
<evidence type="ECO:0000256" key="7">
    <source>
        <dbReference type="SAM" id="MobiDB-lite"/>
    </source>
</evidence>
<dbReference type="Pfam" id="PF12729">
    <property type="entry name" value="4HB_MCP_1"/>
    <property type="match status" value="1"/>
</dbReference>
<dbReference type="Pfam" id="PF00672">
    <property type="entry name" value="HAMP"/>
    <property type="match status" value="1"/>
</dbReference>
<evidence type="ECO:0000256" key="3">
    <source>
        <dbReference type="ARBA" id="ARBA00023224"/>
    </source>
</evidence>
<dbReference type="CDD" id="cd06225">
    <property type="entry name" value="HAMP"/>
    <property type="match status" value="1"/>
</dbReference>
<dbReference type="CDD" id="cd19411">
    <property type="entry name" value="MCP2201-like_sensor"/>
    <property type="match status" value="1"/>
</dbReference>
<dbReference type="AlphaFoldDB" id="A0A410H3K9"/>
<evidence type="ECO:0000313" key="12">
    <source>
        <dbReference type="Proteomes" id="UP000285478"/>
    </source>
</evidence>
<dbReference type="GO" id="GO:0005886">
    <property type="term" value="C:plasma membrane"/>
    <property type="evidence" value="ECO:0007669"/>
    <property type="project" value="TreeGrafter"/>
</dbReference>
<comment type="similarity">
    <text evidence="4">Belongs to the methyl-accepting chemotaxis (MCP) protein family.</text>
</comment>
<feature type="domain" description="HAMP" evidence="10">
    <location>
        <begin position="344"/>
        <end position="396"/>
    </location>
</feature>
<evidence type="ECO:0000256" key="1">
    <source>
        <dbReference type="ARBA" id="ARBA00004370"/>
    </source>
</evidence>
<sequence length="749" mass="81277">MTIRTKLILSFAAMLLLTAILGLTTLWETQRLSTSQDLIVSDRLPKLAAVNTIQALNPRIQRDFREYLLVTDEASRDVLMKRISNYRQDVAKQFEYLKQNTHSEKGKRLLADLEAKNTDMIDVNNLVVEWVKNGYEEQAKQTLLDSSSREKRVALREALRAIAEHQDAQARQSGDEGMRIANETRIVVTAILVAGLIFGVLMVMYILRSAVKPIKEMQNVMQAVAQDGNFKRQVPVNNEDEIGLALVAFNQLLKNLDEAIEQTGVVVMALSQGDFSKRITGEFVGSLNDVKQGVNTSVEQVSSTMAELNQLMQAMAGGDFKASFDVDVKGEFAEIASSAMATVKGLDRVISEINGVMAQVVDGQFSGRVKADAEGDLAKLKTSINETLNNLESVMRNIGEVLQAQAQGDFTKEITTECHGQLKELKDAIHFSSTKISEVIAQISHSNEVVASAANELAQGSSDLSSRVQQQAAALEETSATMDQMASTVKQNTDNAIQVADMSQQASEEAGQGMTVMKQTIEAMNGIKDSSHRIADIVTLIDGIAFQTNLLALNAAVEAARAGDHGRGFAVVAGEVRALAQKSAEAAKEIKDLIEESVSRVENGSRLAEDSGQSLESITEVIRQVNGMINEISKASQEQTTGVEQVNRVVTDIDQMTQQNAALVEESASASEELNEQANEMREAVAFFKVVGGYTPKALEAETALNASKASNPAALESKPANNSEKPALTKPASNSEKGLENEGEWSTF</sequence>
<dbReference type="GO" id="GO:0006935">
    <property type="term" value="P:chemotaxis"/>
    <property type="evidence" value="ECO:0007669"/>
    <property type="project" value="UniProtKB-KW"/>
</dbReference>
<dbReference type="KEGG" id="htr:EPV75_07320"/>
<dbReference type="CDD" id="cd11386">
    <property type="entry name" value="MCP_signal"/>
    <property type="match status" value="1"/>
</dbReference>
<keyword evidence="8" id="KW-0472">Membrane</keyword>
<dbReference type="InterPro" id="IPR047347">
    <property type="entry name" value="YvaQ-like_sensor"/>
</dbReference>
<dbReference type="SUPFAM" id="SSF58104">
    <property type="entry name" value="Methyl-accepting chemotaxis protein (MCP) signaling domain"/>
    <property type="match status" value="1"/>
</dbReference>
<accession>A0A410H3K9</accession>
<dbReference type="InterPro" id="IPR024478">
    <property type="entry name" value="HlyB_4HB_MCP"/>
</dbReference>
<dbReference type="EMBL" id="CP035033">
    <property type="protein sequence ID" value="QAB15487.1"/>
    <property type="molecule type" value="Genomic_DNA"/>
</dbReference>
<dbReference type="SMART" id="SM00304">
    <property type="entry name" value="HAMP"/>
    <property type="match status" value="3"/>
</dbReference>
<dbReference type="PROSITE" id="PS50111">
    <property type="entry name" value="CHEMOTAXIS_TRANSDUC_2"/>
    <property type="match status" value="1"/>
</dbReference>
<gene>
    <name evidence="11" type="ORF">EPV75_07320</name>
</gene>
<evidence type="ECO:0000256" key="5">
    <source>
        <dbReference type="PROSITE-ProRule" id="PRU00284"/>
    </source>
</evidence>
<dbReference type="Pfam" id="PF00015">
    <property type="entry name" value="MCPsignal"/>
    <property type="match status" value="1"/>
</dbReference>
<dbReference type="FunFam" id="1.10.287.950:FF:000001">
    <property type="entry name" value="Methyl-accepting chemotaxis sensory transducer"/>
    <property type="match status" value="1"/>
</dbReference>
<dbReference type="InterPro" id="IPR004089">
    <property type="entry name" value="MCPsignal_dom"/>
</dbReference>
<evidence type="ECO:0000313" key="11">
    <source>
        <dbReference type="EMBL" id="QAB15487.1"/>
    </source>
</evidence>
<keyword evidence="12" id="KW-1185">Reference proteome</keyword>
<dbReference type="Gene3D" id="1.10.287.950">
    <property type="entry name" value="Methyl-accepting chemotaxis protein"/>
    <property type="match status" value="1"/>
</dbReference>
<feature type="coiled-coil region" evidence="6">
    <location>
        <begin position="653"/>
        <end position="684"/>
    </location>
</feature>
<name>A0A410H3K9_9GAMM</name>
<organism evidence="11 12">
    <name type="scientific">Hydrogenovibrio thermophilus</name>
    <dbReference type="NCBI Taxonomy" id="265883"/>
    <lineage>
        <taxon>Bacteria</taxon>
        <taxon>Pseudomonadati</taxon>
        <taxon>Pseudomonadota</taxon>
        <taxon>Gammaproteobacteria</taxon>
        <taxon>Thiotrichales</taxon>
        <taxon>Piscirickettsiaceae</taxon>
        <taxon>Hydrogenovibrio</taxon>
    </lineage>
</organism>
<feature type="coiled-coil region" evidence="6">
    <location>
        <begin position="370"/>
        <end position="397"/>
    </location>
</feature>
<dbReference type="InterPro" id="IPR003660">
    <property type="entry name" value="HAMP_dom"/>
</dbReference>
<dbReference type="Gene3D" id="1.20.120.1530">
    <property type="match status" value="1"/>
</dbReference>
<dbReference type="SMART" id="SM00283">
    <property type="entry name" value="MA"/>
    <property type="match status" value="1"/>
</dbReference>
<dbReference type="GO" id="GO:0007165">
    <property type="term" value="P:signal transduction"/>
    <property type="evidence" value="ECO:0007669"/>
    <property type="project" value="UniProtKB-KW"/>
</dbReference>
<dbReference type="Pfam" id="PF18947">
    <property type="entry name" value="HAMP_2"/>
    <property type="match status" value="1"/>
</dbReference>
<dbReference type="PANTHER" id="PTHR43531:SF14">
    <property type="entry name" value="METHYL-ACCEPTING CHEMOTAXIS PROTEIN I-RELATED"/>
    <property type="match status" value="1"/>
</dbReference>
<evidence type="ECO:0000256" key="6">
    <source>
        <dbReference type="SAM" id="Coils"/>
    </source>
</evidence>
<dbReference type="GO" id="GO:0004888">
    <property type="term" value="F:transmembrane signaling receptor activity"/>
    <property type="evidence" value="ECO:0007669"/>
    <property type="project" value="TreeGrafter"/>
</dbReference>
<keyword evidence="8" id="KW-0812">Transmembrane</keyword>
<keyword evidence="6" id="KW-0175">Coiled coil</keyword>
<evidence type="ECO:0000256" key="4">
    <source>
        <dbReference type="ARBA" id="ARBA00029447"/>
    </source>
</evidence>
<dbReference type="RefSeq" id="WP_128384952.1">
    <property type="nucleotide sequence ID" value="NZ_CP035033.1"/>
</dbReference>
<evidence type="ECO:0000256" key="2">
    <source>
        <dbReference type="ARBA" id="ARBA00022481"/>
    </source>
</evidence>
<dbReference type="PROSITE" id="PS50885">
    <property type="entry name" value="HAMP"/>
    <property type="match status" value="3"/>
</dbReference>
<feature type="domain" description="Methyl-accepting transducer" evidence="9">
    <location>
        <begin position="446"/>
        <end position="675"/>
    </location>
</feature>
<protein>
    <submittedName>
        <fullName evidence="11">HAMP domain-containing protein</fullName>
    </submittedName>
</protein>
<feature type="region of interest" description="Disordered" evidence="7">
    <location>
        <begin position="707"/>
        <end position="749"/>
    </location>
</feature>
<evidence type="ECO:0000259" key="9">
    <source>
        <dbReference type="PROSITE" id="PS50111"/>
    </source>
</evidence>